<keyword evidence="3" id="KW-1185">Reference proteome</keyword>
<organism evidence="2 4">
    <name type="scientific">Paenibacillus jilunlii</name>
    <dbReference type="NCBI Taxonomy" id="682956"/>
    <lineage>
        <taxon>Bacteria</taxon>
        <taxon>Bacillati</taxon>
        <taxon>Bacillota</taxon>
        <taxon>Bacilli</taxon>
        <taxon>Bacillales</taxon>
        <taxon>Paenibacillaceae</taxon>
        <taxon>Paenibacillus</taxon>
    </lineage>
</organism>
<proteinExistence type="predicted"/>
<evidence type="ECO:0000313" key="3">
    <source>
        <dbReference type="Proteomes" id="UP000070252"/>
    </source>
</evidence>
<gene>
    <name evidence="1" type="ORF">AML91_09030</name>
    <name evidence="2" type="ORF">SAMN05216191_11685</name>
</gene>
<evidence type="ECO:0000313" key="1">
    <source>
        <dbReference type="EMBL" id="KWX76920.1"/>
    </source>
</evidence>
<protein>
    <recommendedName>
        <fullName evidence="5">Lipocalin-like domain-containing protein</fullName>
    </recommendedName>
</protein>
<dbReference type="Proteomes" id="UP000182783">
    <property type="component" value="Unassembled WGS sequence"/>
</dbReference>
<accession>A0A1G9V911</accession>
<evidence type="ECO:0000313" key="2">
    <source>
        <dbReference type="EMBL" id="SDM68631.1"/>
    </source>
</evidence>
<evidence type="ECO:0008006" key="5">
    <source>
        <dbReference type="Google" id="ProtNLM"/>
    </source>
</evidence>
<evidence type="ECO:0000313" key="4">
    <source>
        <dbReference type="Proteomes" id="UP000182783"/>
    </source>
</evidence>
<dbReference type="OrthoDB" id="2651079at2"/>
<dbReference type="AlphaFoldDB" id="A0A1G9V911"/>
<dbReference type="RefSeq" id="WP_062522085.1">
    <property type="nucleotide sequence ID" value="NZ_CP048429.1"/>
</dbReference>
<reference evidence="2 4" key="2">
    <citation type="submission" date="2016-10" db="EMBL/GenBank/DDBJ databases">
        <authorList>
            <person name="de Groot N.N."/>
        </authorList>
    </citation>
    <scope>NUCLEOTIDE SEQUENCE [LARGE SCALE GENOMIC DNA]</scope>
    <source>
        <strain evidence="2 4">CGMCC 1.10239</strain>
    </source>
</reference>
<dbReference type="EMBL" id="LIPY01000104">
    <property type="protein sequence ID" value="KWX76920.1"/>
    <property type="molecule type" value="Genomic_DNA"/>
</dbReference>
<dbReference type="EMBL" id="FNGM01000016">
    <property type="protein sequence ID" value="SDM68631.1"/>
    <property type="molecule type" value="Genomic_DNA"/>
</dbReference>
<reference evidence="1 3" key="1">
    <citation type="submission" date="2015-08" db="EMBL/GenBank/DDBJ databases">
        <title>Genome of Paenibacillus jilunlii.</title>
        <authorList>
            <person name="Sant'Anna F.H."/>
            <person name="Ambrosini A."/>
            <person name="Souza R."/>
            <person name="Bach E."/>
            <person name="Fernandes G."/>
            <person name="Balsanelli E."/>
            <person name="Baura V.A."/>
            <person name="Pedrosa F.O."/>
            <person name="Souza E.M."/>
            <person name="Passaglia L."/>
        </authorList>
    </citation>
    <scope>NUCLEOTIDE SEQUENCE [LARGE SCALE GENOMIC DNA]</scope>
    <source>
        <strain evidence="1 3">DSM 23019</strain>
    </source>
</reference>
<dbReference type="Proteomes" id="UP000070252">
    <property type="component" value="Unassembled WGS sequence"/>
</dbReference>
<name>A0A1G9V911_9BACL</name>
<sequence>MEQPPQEVFGNWQHAYEEDAHGIAVYRPTANNSGSSQERERLEIHQDGTFSRIIPGRSEVPDVIKGEWEQKKDKLIHVSYESPGLAPQQLEIIESKPDILKVRKL</sequence>